<dbReference type="Proteomes" id="UP000001075">
    <property type="component" value="Unassembled WGS sequence"/>
</dbReference>
<evidence type="ECO:0000259" key="3">
    <source>
        <dbReference type="Pfam" id="PF12881"/>
    </source>
</evidence>
<feature type="region of interest" description="Disordered" evidence="2">
    <location>
        <begin position="332"/>
        <end position="353"/>
    </location>
</feature>
<dbReference type="PANTHER" id="PTHR22879">
    <property type="entry name" value="NUT FAMILY MEMBER 1"/>
    <property type="match status" value="1"/>
</dbReference>
<protein>
    <submittedName>
        <fullName evidence="4">Protein FAM22</fullName>
    </submittedName>
</protein>
<dbReference type="EMBL" id="JH004625">
    <property type="protein sequence ID" value="EGW12004.1"/>
    <property type="molecule type" value="Genomic_DNA"/>
</dbReference>
<evidence type="ECO:0000256" key="1">
    <source>
        <dbReference type="ARBA" id="ARBA00010586"/>
    </source>
</evidence>
<proteinExistence type="inferred from homology"/>
<dbReference type="InParanoid" id="G3IMA8"/>
<dbReference type="InterPro" id="IPR024310">
    <property type="entry name" value="NUT"/>
</dbReference>
<reference evidence="5" key="1">
    <citation type="journal article" date="2011" name="Nat. Biotechnol.">
        <title>The genomic sequence of the Chinese hamster ovary (CHO)-K1 cell line.</title>
        <authorList>
            <person name="Xu X."/>
            <person name="Nagarajan H."/>
            <person name="Lewis N.E."/>
            <person name="Pan S."/>
            <person name="Cai Z."/>
            <person name="Liu X."/>
            <person name="Chen W."/>
            <person name="Xie M."/>
            <person name="Wang W."/>
            <person name="Hammond S."/>
            <person name="Andersen M.R."/>
            <person name="Neff N."/>
            <person name="Passarelli B."/>
            <person name="Koh W."/>
            <person name="Fan H.C."/>
            <person name="Wang J."/>
            <person name="Gui Y."/>
            <person name="Lee K.H."/>
            <person name="Betenbaugh M.J."/>
            <person name="Quake S.R."/>
            <person name="Famili I."/>
            <person name="Palsson B.O."/>
            <person name="Wang J."/>
        </authorList>
    </citation>
    <scope>NUCLEOTIDE SEQUENCE [LARGE SCALE GENOMIC DNA]</scope>
    <source>
        <strain evidence="5">CHO K1 cell line</strain>
    </source>
</reference>
<organism evidence="4 5">
    <name type="scientific">Cricetulus griseus</name>
    <name type="common">Chinese hamster</name>
    <name type="synonym">Cricetulus barabensis griseus</name>
    <dbReference type="NCBI Taxonomy" id="10029"/>
    <lineage>
        <taxon>Eukaryota</taxon>
        <taxon>Metazoa</taxon>
        <taxon>Chordata</taxon>
        <taxon>Craniata</taxon>
        <taxon>Vertebrata</taxon>
        <taxon>Euteleostomi</taxon>
        <taxon>Mammalia</taxon>
        <taxon>Eutheria</taxon>
        <taxon>Euarchontoglires</taxon>
        <taxon>Glires</taxon>
        <taxon>Rodentia</taxon>
        <taxon>Myomorpha</taxon>
        <taxon>Muroidea</taxon>
        <taxon>Cricetidae</taxon>
        <taxon>Cricetinae</taxon>
        <taxon>Cricetulus</taxon>
    </lineage>
</organism>
<dbReference type="InterPro" id="IPR024309">
    <property type="entry name" value="NUT_N"/>
</dbReference>
<comment type="similarity">
    <text evidence="1">Belongs to the NUT family.</text>
</comment>
<gene>
    <name evidence="4" type="ORF">I79_025045</name>
</gene>
<feature type="domain" description="Nuclear Testis protein N-terminal" evidence="3">
    <location>
        <begin position="298"/>
        <end position="377"/>
    </location>
</feature>
<dbReference type="PANTHER" id="PTHR22879:SF14">
    <property type="entry name" value="NUT FAMILY MEMBER 2A-RELATED"/>
    <property type="match status" value="1"/>
</dbReference>
<dbReference type="AlphaFoldDB" id="G3IMA8"/>
<feature type="compositionally biased region" description="Basic and acidic residues" evidence="2">
    <location>
        <begin position="336"/>
        <end position="349"/>
    </location>
</feature>
<accession>G3IMA8</accession>
<dbReference type="Pfam" id="PF12881">
    <property type="entry name" value="NUT"/>
    <property type="match status" value="2"/>
</dbReference>
<dbReference type="PaxDb" id="10029-XP_007633478.1"/>
<dbReference type="STRING" id="10029.G3IMA8"/>
<feature type="domain" description="Nuclear Testis protein N-terminal" evidence="3">
    <location>
        <begin position="68"/>
        <end position="297"/>
    </location>
</feature>
<evidence type="ECO:0000256" key="2">
    <source>
        <dbReference type="SAM" id="MobiDB-lite"/>
    </source>
</evidence>
<evidence type="ECO:0000313" key="4">
    <source>
        <dbReference type="EMBL" id="EGW12004.1"/>
    </source>
</evidence>
<evidence type="ECO:0000313" key="5">
    <source>
        <dbReference type="Proteomes" id="UP000001075"/>
    </source>
</evidence>
<name>G3IMA8_CRIGR</name>
<sequence length="396" mass="43158">MLANGEEEPCWNNAQPDEIIREFPRGHLQTVQSPLPHDRPQITTYYRDQKAALLFLFIFPASALGQNMTVNLSASMSTFATLPVLPTAPQPTIQLFWEAPEPLLTEGISPWNPLVLSALPGMSLAAEAGSTTLDIAVPLNIVQVGTPGRPVQPMPHANIVLTEESLNFNVPVTQGGGMGCPASLFITATAANTFINDQIASDVQPQEGLWVLESHPPTTQPVVQLVPVRSPVNSAPPPIGAFGESCPANVQTNSPENCLTNPDSVYGNIRHCQYIKTLVQQHLSQTPDVSAFSCFFIHTQLRKTEATMEIPPEDVHEYMDIIDWLERLPQSYTGEPTEKEEKENSGPEKEGDDFYSDAGVLSYIDELCSQKHFFEKLSCAGSLGAGQIMSFASQSS</sequence>